<organism evidence="2 3">
    <name type="scientific">Bacillus salipaludis</name>
    <dbReference type="NCBI Taxonomy" id="2547811"/>
    <lineage>
        <taxon>Bacteria</taxon>
        <taxon>Bacillati</taxon>
        <taxon>Bacillota</taxon>
        <taxon>Bacilli</taxon>
        <taxon>Bacillales</taxon>
        <taxon>Bacillaceae</taxon>
        <taxon>Bacillus</taxon>
    </lineage>
</organism>
<dbReference type="Proteomes" id="UP001178888">
    <property type="component" value="Unassembled WGS sequence"/>
</dbReference>
<dbReference type="AlphaFoldDB" id="A0A4R5VHK9"/>
<sequence>MGGTCDTPDTTIITGIYGETEDGNPVYWDDSGGVNNDLSIFFQTDDAMYLTSKNINVKIGDVIEVREDDNGQMIPVN</sequence>
<name>A0A4R5VHK9_9BACI</name>
<dbReference type="Proteomes" id="UP000295132">
    <property type="component" value="Unassembled WGS sequence"/>
</dbReference>
<dbReference type="EMBL" id="SMYO01000054">
    <property type="protein sequence ID" value="TDK54188.1"/>
    <property type="molecule type" value="Genomic_DNA"/>
</dbReference>
<reference evidence="2 3" key="1">
    <citation type="submission" date="2019-03" db="EMBL/GenBank/DDBJ databases">
        <title>Bacillus niacini sp. nov. a Nicotinate-Metabolizing Mesophile Isolated from Soil.</title>
        <authorList>
            <person name="Zhang G."/>
        </authorList>
    </citation>
    <scope>NUCLEOTIDE SEQUENCE [LARGE SCALE GENOMIC DNA]</scope>
    <source>
        <strain evidence="2 3">WN066</strain>
    </source>
</reference>
<keyword evidence="4" id="KW-1185">Reference proteome</keyword>
<reference evidence="1" key="2">
    <citation type="submission" date="2023-08" db="EMBL/GenBank/DDBJ databases">
        <title>Nitrogen cycling bacteria in agricultural field soils.</title>
        <authorList>
            <person name="Jang J."/>
        </authorList>
    </citation>
    <scope>NUCLEOTIDE SEQUENCE</scope>
    <source>
        <strain evidence="1">PS3-36</strain>
    </source>
</reference>
<evidence type="ECO:0000313" key="1">
    <source>
        <dbReference type="EMBL" id="MDQ6598029.1"/>
    </source>
</evidence>
<proteinExistence type="predicted"/>
<gene>
    <name evidence="2" type="ORF">E2K98_29615</name>
    <name evidence="1" type="ORF">RCG21_16980</name>
</gene>
<dbReference type="RefSeq" id="WP_133340508.1">
    <property type="nucleotide sequence ID" value="NZ_JAVGVR010000001.1"/>
</dbReference>
<evidence type="ECO:0000313" key="3">
    <source>
        <dbReference type="Proteomes" id="UP000295132"/>
    </source>
</evidence>
<protein>
    <submittedName>
        <fullName evidence="2">Uncharacterized protein</fullName>
    </submittedName>
</protein>
<evidence type="ECO:0000313" key="2">
    <source>
        <dbReference type="EMBL" id="TDK54188.1"/>
    </source>
</evidence>
<comment type="caution">
    <text evidence="2">The sequence shown here is derived from an EMBL/GenBank/DDBJ whole genome shotgun (WGS) entry which is preliminary data.</text>
</comment>
<evidence type="ECO:0000313" key="4">
    <source>
        <dbReference type="Proteomes" id="UP001178888"/>
    </source>
</evidence>
<accession>A0A4R5VHK9</accession>
<dbReference type="EMBL" id="JAVGVR010000001">
    <property type="protein sequence ID" value="MDQ6598029.1"/>
    <property type="molecule type" value="Genomic_DNA"/>
</dbReference>